<name>A0A9D1ZMG3_9LACO</name>
<dbReference type="NCBIfam" id="TIGR02698">
    <property type="entry name" value="CopY_TcrY"/>
    <property type="match status" value="1"/>
</dbReference>
<accession>A0A9D1ZMG3</accession>
<dbReference type="PIRSF" id="PIRSF019455">
    <property type="entry name" value="CopR_AtkY"/>
    <property type="match status" value="1"/>
</dbReference>
<comment type="similarity">
    <text evidence="1">Belongs to the BlaI transcriptional regulatory family.</text>
</comment>
<dbReference type="InterPro" id="IPR036390">
    <property type="entry name" value="WH_DNA-bd_sf"/>
</dbReference>
<keyword evidence="3" id="KW-0238">DNA-binding</keyword>
<keyword evidence="4" id="KW-0804">Transcription</keyword>
<evidence type="ECO:0000256" key="2">
    <source>
        <dbReference type="ARBA" id="ARBA00023015"/>
    </source>
</evidence>
<organism evidence="5 6">
    <name type="scientific">Candidatus Companilactobacillus pullicola</name>
    <dbReference type="NCBI Taxonomy" id="2838523"/>
    <lineage>
        <taxon>Bacteria</taxon>
        <taxon>Bacillati</taxon>
        <taxon>Bacillota</taxon>
        <taxon>Bacilli</taxon>
        <taxon>Lactobacillales</taxon>
        <taxon>Lactobacillaceae</taxon>
        <taxon>Companilactobacillus</taxon>
    </lineage>
</organism>
<evidence type="ECO:0000256" key="1">
    <source>
        <dbReference type="ARBA" id="ARBA00011046"/>
    </source>
</evidence>
<protein>
    <submittedName>
        <fullName evidence="5">CopY/TcrY family copper transport repressor</fullName>
    </submittedName>
</protein>
<keyword evidence="2" id="KW-0805">Transcription regulation</keyword>
<evidence type="ECO:0000313" key="5">
    <source>
        <dbReference type="EMBL" id="HIY92931.1"/>
    </source>
</evidence>
<dbReference type="Proteomes" id="UP000824013">
    <property type="component" value="Unassembled WGS sequence"/>
</dbReference>
<evidence type="ECO:0000256" key="3">
    <source>
        <dbReference type="ARBA" id="ARBA00023125"/>
    </source>
</evidence>
<dbReference type="InterPro" id="IPR014071">
    <property type="entry name" value="Cu_transp_CopY/TcrY"/>
</dbReference>
<evidence type="ECO:0000256" key="4">
    <source>
        <dbReference type="ARBA" id="ARBA00023163"/>
    </source>
</evidence>
<dbReference type="InterPro" id="IPR005650">
    <property type="entry name" value="BlaI_family"/>
</dbReference>
<evidence type="ECO:0000313" key="6">
    <source>
        <dbReference type="Proteomes" id="UP000824013"/>
    </source>
</evidence>
<sequence>MDTVAVKKEQKKVEISSAEWQIMRIVWTLKHVTSTEIINLMQQKQDWSDSTIKTLITRLTKKQFLSRKKKNGRYIYSATVSEQDTMDEYANSLFNDFCAHKTGSVLNELINSLDISKSDIESLQKTLDTKLKTAPEQVSCNCLPDGCEHMC</sequence>
<dbReference type="AlphaFoldDB" id="A0A9D1ZMG3"/>
<dbReference type="InterPro" id="IPR036388">
    <property type="entry name" value="WH-like_DNA-bd_sf"/>
</dbReference>
<dbReference type="GO" id="GO:0003677">
    <property type="term" value="F:DNA binding"/>
    <property type="evidence" value="ECO:0007669"/>
    <property type="project" value="UniProtKB-KW"/>
</dbReference>
<reference evidence="5" key="1">
    <citation type="journal article" date="2021" name="PeerJ">
        <title>Extensive microbial diversity within the chicken gut microbiome revealed by metagenomics and culture.</title>
        <authorList>
            <person name="Gilroy R."/>
            <person name="Ravi A."/>
            <person name="Getino M."/>
            <person name="Pursley I."/>
            <person name="Horton D.L."/>
            <person name="Alikhan N.F."/>
            <person name="Baker D."/>
            <person name="Gharbi K."/>
            <person name="Hall N."/>
            <person name="Watson M."/>
            <person name="Adriaenssens E.M."/>
            <person name="Foster-Nyarko E."/>
            <person name="Jarju S."/>
            <person name="Secka A."/>
            <person name="Antonio M."/>
            <person name="Oren A."/>
            <person name="Chaudhuri R.R."/>
            <person name="La Ragione R."/>
            <person name="Hildebrand F."/>
            <person name="Pallen M.J."/>
        </authorList>
    </citation>
    <scope>NUCLEOTIDE SEQUENCE</scope>
    <source>
        <strain evidence="5">3204</strain>
    </source>
</reference>
<dbReference type="Pfam" id="PF03965">
    <property type="entry name" value="Penicillinase_R"/>
    <property type="match status" value="1"/>
</dbReference>
<reference evidence="5" key="2">
    <citation type="submission" date="2021-04" db="EMBL/GenBank/DDBJ databases">
        <authorList>
            <person name="Gilroy R."/>
        </authorList>
    </citation>
    <scope>NUCLEOTIDE SEQUENCE</scope>
    <source>
        <strain evidence="5">3204</strain>
    </source>
</reference>
<comment type="caution">
    <text evidence="5">The sequence shown here is derived from an EMBL/GenBank/DDBJ whole genome shotgun (WGS) entry which is preliminary data.</text>
</comment>
<dbReference type="Gene3D" id="1.10.10.10">
    <property type="entry name" value="Winged helix-like DNA-binding domain superfamily/Winged helix DNA-binding domain"/>
    <property type="match status" value="1"/>
</dbReference>
<dbReference type="EMBL" id="DXCM01000060">
    <property type="protein sequence ID" value="HIY92931.1"/>
    <property type="molecule type" value="Genomic_DNA"/>
</dbReference>
<dbReference type="SUPFAM" id="SSF46785">
    <property type="entry name" value="Winged helix' DNA-binding domain"/>
    <property type="match status" value="1"/>
</dbReference>
<gene>
    <name evidence="5" type="ORF">H9820_08345</name>
</gene>
<proteinExistence type="inferred from homology"/>
<dbReference type="GO" id="GO:0045892">
    <property type="term" value="P:negative regulation of DNA-templated transcription"/>
    <property type="evidence" value="ECO:0007669"/>
    <property type="project" value="InterPro"/>
</dbReference>